<accession>A0A7Y9LCP0</accession>
<dbReference type="Proteomes" id="UP000569914">
    <property type="component" value="Unassembled WGS sequence"/>
</dbReference>
<dbReference type="SUPFAM" id="SSF52540">
    <property type="entry name" value="P-loop containing nucleoside triphosphate hydrolases"/>
    <property type="match status" value="1"/>
</dbReference>
<keyword evidence="2" id="KW-1185">Reference proteome</keyword>
<evidence type="ECO:0000313" key="1">
    <source>
        <dbReference type="EMBL" id="NYE72028.1"/>
    </source>
</evidence>
<dbReference type="GO" id="GO:0016301">
    <property type="term" value="F:kinase activity"/>
    <property type="evidence" value="ECO:0007669"/>
    <property type="project" value="UniProtKB-KW"/>
</dbReference>
<proteinExistence type="predicted"/>
<comment type="caution">
    <text evidence="1">The sequence shown here is derived from an EMBL/GenBank/DDBJ whole genome shotgun (WGS) entry which is preliminary data.</text>
</comment>
<dbReference type="Pfam" id="PF13671">
    <property type="entry name" value="AAA_33"/>
    <property type="match status" value="1"/>
</dbReference>
<dbReference type="AlphaFoldDB" id="A0A7Y9LCP0"/>
<organism evidence="1 2">
    <name type="scientific">Microlunatus parietis</name>
    <dbReference type="NCBI Taxonomy" id="682979"/>
    <lineage>
        <taxon>Bacteria</taxon>
        <taxon>Bacillati</taxon>
        <taxon>Actinomycetota</taxon>
        <taxon>Actinomycetes</taxon>
        <taxon>Propionibacteriales</taxon>
        <taxon>Propionibacteriaceae</taxon>
        <taxon>Microlunatus</taxon>
    </lineage>
</organism>
<protein>
    <submittedName>
        <fullName evidence="1">Putative kinase</fullName>
    </submittedName>
</protein>
<name>A0A7Y9LCP0_9ACTN</name>
<keyword evidence="1" id="KW-0418">Kinase</keyword>
<evidence type="ECO:0000313" key="2">
    <source>
        <dbReference type="Proteomes" id="UP000569914"/>
    </source>
</evidence>
<dbReference type="EMBL" id="JACCBU010000001">
    <property type="protein sequence ID" value="NYE72028.1"/>
    <property type="molecule type" value="Genomic_DNA"/>
</dbReference>
<reference evidence="1 2" key="1">
    <citation type="submission" date="2020-07" db="EMBL/GenBank/DDBJ databases">
        <title>Sequencing the genomes of 1000 actinobacteria strains.</title>
        <authorList>
            <person name="Klenk H.-P."/>
        </authorList>
    </citation>
    <scope>NUCLEOTIDE SEQUENCE [LARGE SCALE GENOMIC DNA]</scope>
    <source>
        <strain evidence="1 2">DSM 22083</strain>
    </source>
</reference>
<dbReference type="InterPro" id="IPR027417">
    <property type="entry name" value="P-loop_NTPase"/>
</dbReference>
<gene>
    <name evidence="1" type="ORF">BKA15_003357</name>
</gene>
<dbReference type="Gene3D" id="3.40.50.300">
    <property type="entry name" value="P-loop containing nucleotide triphosphate hydrolases"/>
    <property type="match status" value="1"/>
</dbReference>
<sequence>MKQYPVRRATAPTLHLLASPDGSGTSDLARELERSHPAVRFTLDEWMQQLYRLPDDDPGYREFADRCTALIWDTAGQVLGAGTDAVLDWNLWSRSERTAWRDRARIAGFRAVVHLLPGRAGRSDPRFEEPCADEELEIRIVSPERKLPSSLD</sequence>
<keyword evidence="1" id="KW-0808">Transferase</keyword>